<dbReference type="AlphaFoldDB" id="A0A6A1UVN3"/>
<evidence type="ECO:0000313" key="3">
    <source>
        <dbReference type="EMBL" id="KAB1204475.1"/>
    </source>
</evidence>
<sequence length="297" mass="32008">MATDAREARRRKIVDRGADRLALITGRIQTLPSSSHDENTTTLGPDPLYQPLISNGQDLQPHVSDQTTVSPNGEDEVSGSLLLKRDPITNAGQNNADYGENNLAPPLDKCDTSIEAVRDPASEVSGKEVQSPLIPSTDHNSSASTLGSERHLEQQTQHHSFFTPSQITSAIAASESTRLLCSVTIALLVVLSYLGLPLLGSYIIQSIITFKPLYLLLLTNVTVVLARILSAKQRGFERAARDENDTASVGGYGLAERVSKSLETGLVMQKAFDAVFMDCSVYAMVVICGLSLAHLFS</sequence>
<evidence type="ECO:0000313" key="4">
    <source>
        <dbReference type="Proteomes" id="UP000516437"/>
    </source>
</evidence>
<evidence type="ECO:0000256" key="2">
    <source>
        <dbReference type="SAM" id="Phobius"/>
    </source>
</evidence>
<feature type="compositionally biased region" description="Polar residues" evidence="1">
    <location>
        <begin position="52"/>
        <end position="71"/>
    </location>
</feature>
<keyword evidence="2" id="KW-0812">Transmembrane</keyword>
<feature type="transmembrane region" description="Helical" evidence="2">
    <location>
        <begin position="275"/>
        <end position="296"/>
    </location>
</feature>
<feature type="transmembrane region" description="Helical" evidence="2">
    <location>
        <begin position="210"/>
        <end position="229"/>
    </location>
</feature>
<keyword evidence="2" id="KW-0472">Membrane</keyword>
<dbReference type="Proteomes" id="UP000516437">
    <property type="component" value="Chromosome 8"/>
</dbReference>
<evidence type="ECO:0000256" key="1">
    <source>
        <dbReference type="SAM" id="MobiDB-lite"/>
    </source>
</evidence>
<feature type="compositionally biased region" description="Polar residues" evidence="1">
    <location>
        <begin position="133"/>
        <end position="147"/>
    </location>
</feature>
<reference evidence="3 4" key="1">
    <citation type="journal article" date="2019" name="Plant Biotechnol. J.">
        <title>The red bayberry genome and genetic basis of sex determination.</title>
        <authorList>
            <person name="Jia H.M."/>
            <person name="Jia H.J."/>
            <person name="Cai Q.L."/>
            <person name="Wang Y."/>
            <person name="Zhao H.B."/>
            <person name="Yang W.F."/>
            <person name="Wang G.Y."/>
            <person name="Li Y.H."/>
            <person name="Zhan D.L."/>
            <person name="Shen Y.T."/>
            <person name="Niu Q.F."/>
            <person name="Chang L."/>
            <person name="Qiu J."/>
            <person name="Zhao L."/>
            <person name="Xie H.B."/>
            <person name="Fu W.Y."/>
            <person name="Jin J."/>
            <person name="Li X.W."/>
            <person name="Jiao Y."/>
            <person name="Zhou C.C."/>
            <person name="Tu T."/>
            <person name="Chai C.Y."/>
            <person name="Gao J.L."/>
            <person name="Fan L.J."/>
            <person name="van de Weg E."/>
            <person name="Wang J.Y."/>
            <person name="Gao Z.S."/>
        </authorList>
    </citation>
    <scope>NUCLEOTIDE SEQUENCE [LARGE SCALE GENOMIC DNA]</scope>
    <source>
        <tissue evidence="3">Leaves</tissue>
    </source>
</reference>
<dbReference type="EMBL" id="RXIC02000026">
    <property type="protein sequence ID" value="KAB1204475.1"/>
    <property type="molecule type" value="Genomic_DNA"/>
</dbReference>
<protein>
    <submittedName>
        <fullName evidence="3">Uncharacterized protein</fullName>
    </submittedName>
</protein>
<feature type="transmembrane region" description="Helical" evidence="2">
    <location>
        <begin position="179"/>
        <end position="204"/>
    </location>
</feature>
<dbReference type="PANTHER" id="PTHR35469">
    <property type="entry name" value="TRANSMEMBRANE PROTEIN"/>
    <property type="match status" value="1"/>
</dbReference>
<organism evidence="3 4">
    <name type="scientific">Morella rubra</name>
    <name type="common">Chinese bayberry</name>
    <dbReference type="NCBI Taxonomy" id="262757"/>
    <lineage>
        <taxon>Eukaryota</taxon>
        <taxon>Viridiplantae</taxon>
        <taxon>Streptophyta</taxon>
        <taxon>Embryophyta</taxon>
        <taxon>Tracheophyta</taxon>
        <taxon>Spermatophyta</taxon>
        <taxon>Magnoliopsida</taxon>
        <taxon>eudicotyledons</taxon>
        <taxon>Gunneridae</taxon>
        <taxon>Pentapetalae</taxon>
        <taxon>rosids</taxon>
        <taxon>fabids</taxon>
        <taxon>Fagales</taxon>
        <taxon>Myricaceae</taxon>
        <taxon>Morella</taxon>
    </lineage>
</organism>
<name>A0A6A1UVN3_9ROSI</name>
<gene>
    <name evidence="3" type="ORF">CJ030_MR8G028129</name>
</gene>
<keyword evidence="4" id="KW-1185">Reference proteome</keyword>
<feature type="region of interest" description="Disordered" evidence="1">
    <location>
        <begin position="30"/>
        <end position="106"/>
    </location>
</feature>
<dbReference type="PANTHER" id="PTHR35469:SF4">
    <property type="entry name" value="TRANSMEMBRANE PROTEIN"/>
    <property type="match status" value="1"/>
</dbReference>
<dbReference type="OrthoDB" id="1922492at2759"/>
<accession>A0A6A1UVN3</accession>
<keyword evidence="2" id="KW-1133">Transmembrane helix</keyword>
<proteinExistence type="predicted"/>
<feature type="region of interest" description="Disordered" evidence="1">
    <location>
        <begin position="119"/>
        <end position="158"/>
    </location>
</feature>
<comment type="caution">
    <text evidence="3">The sequence shown here is derived from an EMBL/GenBank/DDBJ whole genome shotgun (WGS) entry which is preliminary data.</text>
</comment>